<comment type="catalytic activity">
    <reaction evidence="3">
        <text>2 GTP = 3',3'-c-di-GMP + 2 diphosphate</text>
        <dbReference type="Rhea" id="RHEA:24898"/>
        <dbReference type="ChEBI" id="CHEBI:33019"/>
        <dbReference type="ChEBI" id="CHEBI:37565"/>
        <dbReference type="ChEBI" id="CHEBI:58805"/>
        <dbReference type="EC" id="2.7.7.65"/>
    </reaction>
</comment>
<dbReference type="CDD" id="cd01949">
    <property type="entry name" value="GGDEF"/>
    <property type="match status" value="1"/>
</dbReference>
<dbReference type="InterPro" id="IPR000160">
    <property type="entry name" value="GGDEF_dom"/>
</dbReference>
<name>A0A1H9DNA6_9GAMM</name>
<proteinExistence type="predicted"/>
<accession>A0A1H9DNA6</accession>
<evidence type="ECO:0000313" key="6">
    <source>
        <dbReference type="EMBL" id="SEQ14777.1"/>
    </source>
</evidence>
<evidence type="ECO:0000256" key="2">
    <source>
        <dbReference type="ARBA" id="ARBA00012528"/>
    </source>
</evidence>
<comment type="cofactor">
    <cofactor evidence="1">
        <name>Mg(2+)</name>
        <dbReference type="ChEBI" id="CHEBI:18420"/>
    </cofactor>
</comment>
<keyword evidence="4" id="KW-0812">Transmembrane</keyword>
<dbReference type="STRING" id="867345.SAMN05421693_11837"/>
<feature type="transmembrane region" description="Helical" evidence="4">
    <location>
        <begin position="275"/>
        <end position="297"/>
    </location>
</feature>
<dbReference type="OrthoDB" id="9812260at2"/>
<gene>
    <name evidence="6" type="ORF">SAMN05421693_11837</name>
</gene>
<dbReference type="RefSeq" id="WP_090207368.1">
    <property type="nucleotide sequence ID" value="NZ_FOFO01000018.1"/>
</dbReference>
<keyword evidence="4" id="KW-0472">Membrane</keyword>
<dbReference type="EC" id="2.7.7.65" evidence="2"/>
<dbReference type="Pfam" id="PF00990">
    <property type="entry name" value="GGDEF"/>
    <property type="match status" value="1"/>
</dbReference>
<dbReference type="EMBL" id="FOFO01000018">
    <property type="protein sequence ID" value="SEQ14777.1"/>
    <property type="molecule type" value="Genomic_DNA"/>
</dbReference>
<dbReference type="InterPro" id="IPR043128">
    <property type="entry name" value="Rev_trsase/Diguanyl_cyclase"/>
</dbReference>
<dbReference type="Gene3D" id="3.30.70.270">
    <property type="match status" value="1"/>
</dbReference>
<dbReference type="PANTHER" id="PTHR45138:SF9">
    <property type="entry name" value="DIGUANYLATE CYCLASE DGCM-RELATED"/>
    <property type="match status" value="1"/>
</dbReference>
<evidence type="ECO:0000313" key="7">
    <source>
        <dbReference type="Proteomes" id="UP000199496"/>
    </source>
</evidence>
<feature type="transmembrane region" description="Helical" evidence="4">
    <location>
        <begin position="12"/>
        <end position="30"/>
    </location>
</feature>
<evidence type="ECO:0000256" key="3">
    <source>
        <dbReference type="ARBA" id="ARBA00034247"/>
    </source>
</evidence>
<dbReference type="FunFam" id="3.30.70.270:FF:000001">
    <property type="entry name" value="Diguanylate cyclase domain protein"/>
    <property type="match status" value="1"/>
</dbReference>
<dbReference type="SUPFAM" id="SSF55073">
    <property type="entry name" value="Nucleotide cyclase"/>
    <property type="match status" value="1"/>
</dbReference>
<reference evidence="6 7" key="1">
    <citation type="submission" date="2016-10" db="EMBL/GenBank/DDBJ databases">
        <authorList>
            <person name="de Groot N.N."/>
        </authorList>
    </citation>
    <scope>NUCLEOTIDE SEQUENCE [LARGE SCALE GENOMIC DNA]</scope>
    <source>
        <strain evidence="6 7">B7-7</strain>
    </source>
</reference>
<evidence type="ECO:0000256" key="1">
    <source>
        <dbReference type="ARBA" id="ARBA00001946"/>
    </source>
</evidence>
<evidence type="ECO:0000256" key="4">
    <source>
        <dbReference type="SAM" id="Phobius"/>
    </source>
</evidence>
<keyword evidence="4" id="KW-1133">Transmembrane helix</keyword>
<dbReference type="InterPro" id="IPR029787">
    <property type="entry name" value="Nucleotide_cyclase"/>
</dbReference>
<organism evidence="6 7">
    <name type="scientific">Ectothiorhodospira magna</name>
    <dbReference type="NCBI Taxonomy" id="867345"/>
    <lineage>
        <taxon>Bacteria</taxon>
        <taxon>Pseudomonadati</taxon>
        <taxon>Pseudomonadota</taxon>
        <taxon>Gammaproteobacteria</taxon>
        <taxon>Chromatiales</taxon>
        <taxon>Ectothiorhodospiraceae</taxon>
        <taxon>Ectothiorhodospira</taxon>
    </lineage>
</organism>
<dbReference type="Proteomes" id="UP000199496">
    <property type="component" value="Unassembled WGS sequence"/>
</dbReference>
<feature type="domain" description="GGDEF" evidence="5">
    <location>
        <begin position="344"/>
        <end position="479"/>
    </location>
</feature>
<evidence type="ECO:0000259" key="5">
    <source>
        <dbReference type="PROSITE" id="PS50887"/>
    </source>
</evidence>
<sequence length="488" mass="54261">MPKILHPNIHTIYLVVIISSALLTASFYWVGFKPLADRLREGHALEIAHGLQSTQWLVQGVLDRHFALAHQTASRSAIREKQVAYLEGQHTLEALQTFTAPKLEDALRANQELLGIHRKDPLGQDLVSVGVPLDPAMTLHCPQPGQTQLQMLGPASLGGLTTLLYCSPIKHPEQGLAGWDILVMDAGALYRILEQPQRHDLRTMTFSITDHAGHILFWPQTLEHAHSWQVLLDYLEQDKATEGFMISVISLARSNWQVVAVVDEQRFFAETNRQLMILLGVVGGMVLLVLVLTVLVLRPIIRALVRARELGREIQLDGMTGLYHHAYMQQLLSREIARVRRYGNAFSVLMFDLDHFKRINDTHGHPVGDQVLLQIADTVRQLARNSDLAARYGGEEFMLIMPQTHEDGALMMAQRLLEAVNGQPFVTAAGPIPVTISIGVVTCPEGGSPPSREQLIQEVDSALYTSKRTGRNRITQKVIGQGEGVNPP</sequence>
<dbReference type="PROSITE" id="PS50887">
    <property type="entry name" value="GGDEF"/>
    <property type="match status" value="1"/>
</dbReference>
<dbReference type="AlphaFoldDB" id="A0A1H9DNA6"/>
<keyword evidence="7" id="KW-1185">Reference proteome</keyword>
<protein>
    <recommendedName>
        <fullName evidence="2">diguanylate cyclase</fullName>
        <ecNumber evidence="2">2.7.7.65</ecNumber>
    </recommendedName>
</protein>
<dbReference type="PANTHER" id="PTHR45138">
    <property type="entry name" value="REGULATORY COMPONENTS OF SENSORY TRANSDUCTION SYSTEM"/>
    <property type="match status" value="1"/>
</dbReference>
<dbReference type="SMART" id="SM00267">
    <property type="entry name" value="GGDEF"/>
    <property type="match status" value="1"/>
</dbReference>
<dbReference type="InterPro" id="IPR050469">
    <property type="entry name" value="Diguanylate_Cyclase"/>
</dbReference>
<dbReference type="GO" id="GO:0052621">
    <property type="term" value="F:diguanylate cyclase activity"/>
    <property type="evidence" value="ECO:0007669"/>
    <property type="project" value="UniProtKB-EC"/>
</dbReference>
<dbReference type="NCBIfam" id="TIGR00254">
    <property type="entry name" value="GGDEF"/>
    <property type="match status" value="1"/>
</dbReference>